<dbReference type="PROSITE" id="PS50109">
    <property type="entry name" value="HIS_KIN"/>
    <property type="match status" value="1"/>
</dbReference>
<dbReference type="Gene3D" id="1.10.287.130">
    <property type="match status" value="1"/>
</dbReference>
<gene>
    <name evidence="5" type="ORF">OW763_00490</name>
</gene>
<dbReference type="GO" id="GO:0005524">
    <property type="term" value="F:ATP binding"/>
    <property type="evidence" value="ECO:0007669"/>
    <property type="project" value="UniProtKB-KW"/>
</dbReference>
<evidence type="ECO:0000313" key="6">
    <source>
        <dbReference type="Proteomes" id="UP001078443"/>
    </source>
</evidence>
<dbReference type="Pfam" id="PF02518">
    <property type="entry name" value="HATPase_c"/>
    <property type="match status" value="1"/>
</dbReference>
<keyword evidence="1" id="KW-0418">Kinase</keyword>
<protein>
    <submittedName>
        <fullName evidence="5">ATP-binding protein</fullName>
    </submittedName>
</protein>
<dbReference type="EMBL" id="JAPQER010000001">
    <property type="protein sequence ID" value="MCY6482830.1"/>
    <property type="molecule type" value="Genomic_DNA"/>
</dbReference>
<dbReference type="PANTHER" id="PTHR40448:SF1">
    <property type="entry name" value="TWO-COMPONENT SENSOR HISTIDINE KINASE"/>
    <property type="match status" value="1"/>
</dbReference>
<dbReference type="InterPro" id="IPR036890">
    <property type="entry name" value="HATPase_C_sf"/>
</dbReference>
<dbReference type="SUPFAM" id="SSF55874">
    <property type="entry name" value="ATPase domain of HSP90 chaperone/DNA topoisomerase II/histidine kinase"/>
    <property type="match status" value="1"/>
</dbReference>
<dbReference type="InterPro" id="IPR003594">
    <property type="entry name" value="HATPase_dom"/>
</dbReference>
<dbReference type="InterPro" id="IPR005467">
    <property type="entry name" value="His_kinase_dom"/>
</dbReference>
<dbReference type="RefSeq" id="WP_268039098.1">
    <property type="nucleotide sequence ID" value="NZ_JAPQER010000001.1"/>
</dbReference>
<dbReference type="SMART" id="SM00387">
    <property type="entry name" value="HATPase_c"/>
    <property type="match status" value="1"/>
</dbReference>
<evidence type="ECO:0000256" key="2">
    <source>
        <dbReference type="ARBA" id="ARBA00023012"/>
    </source>
</evidence>
<evidence type="ECO:0000259" key="4">
    <source>
        <dbReference type="PROSITE" id="PS50109"/>
    </source>
</evidence>
<feature type="transmembrane region" description="Helical" evidence="3">
    <location>
        <begin position="61"/>
        <end position="82"/>
    </location>
</feature>
<dbReference type="Pfam" id="PF14689">
    <property type="entry name" value="SPOB_a"/>
    <property type="match status" value="1"/>
</dbReference>
<keyword evidence="1" id="KW-0808">Transferase</keyword>
<reference evidence="5" key="1">
    <citation type="submission" date="2022-12" db="EMBL/GenBank/DDBJ databases">
        <authorList>
            <person name="Wang J."/>
        </authorList>
    </citation>
    <scope>NUCLEOTIDE SEQUENCE</scope>
    <source>
        <strain evidence="5">HY-45-18</strain>
    </source>
</reference>
<evidence type="ECO:0000256" key="1">
    <source>
        <dbReference type="ARBA" id="ARBA00022777"/>
    </source>
</evidence>
<comment type="caution">
    <text evidence="5">The sequence shown here is derived from an EMBL/GenBank/DDBJ whole genome shotgun (WGS) entry which is preliminary data.</text>
</comment>
<name>A0ABT4CY05_9CLOT</name>
<evidence type="ECO:0000256" key="3">
    <source>
        <dbReference type="SAM" id="Phobius"/>
    </source>
</evidence>
<proteinExistence type="predicted"/>
<keyword evidence="3" id="KW-0472">Membrane</keyword>
<keyword evidence="3" id="KW-0812">Transmembrane</keyword>
<keyword evidence="5" id="KW-0067">ATP-binding</keyword>
<dbReference type="InterPro" id="IPR039506">
    <property type="entry name" value="SPOB_a"/>
</dbReference>
<feature type="transmembrane region" description="Helical" evidence="3">
    <location>
        <begin position="167"/>
        <end position="186"/>
    </location>
</feature>
<feature type="domain" description="Histidine kinase" evidence="4">
    <location>
        <begin position="311"/>
        <end position="442"/>
    </location>
</feature>
<organism evidence="5 6">
    <name type="scientific">Clostridium aestuarii</name>
    <dbReference type="NCBI Taxonomy" id="338193"/>
    <lineage>
        <taxon>Bacteria</taxon>
        <taxon>Bacillati</taxon>
        <taxon>Bacillota</taxon>
        <taxon>Clostridia</taxon>
        <taxon>Eubacteriales</taxon>
        <taxon>Clostridiaceae</taxon>
        <taxon>Clostridium</taxon>
    </lineage>
</organism>
<feature type="transmembrane region" description="Helical" evidence="3">
    <location>
        <begin position="126"/>
        <end position="146"/>
    </location>
</feature>
<dbReference type="PANTHER" id="PTHR40448">
    <property type="entry name" value="TWO-COMPONENT SENSOR HISTIDINE KINASE"/>
    <property type="match status" value="1"/>
</dbReference>
<keyword evidence="2" id="KW-0902">Two-component regulatory system</keyword>
<feature type="transmembrane region" description="Helical" evidence="3">
    <location>
        <begin position="6"/>
        <end position="27"/>
    </location>
</feature>
<keyword evidence="3" id="KW-1133">Transmembrane helix</keyword>
<accession>A0ABT4CY05</accession>
<dbReference type="Gene3D" id="3.30.565.10">
    <property type="entry name" value="Histidine kinase-like ATPase, C-terminal domain"/>
    <property type="match status" value="1"/>
</dbReference>
<dbReference type="Proteomes" id="UP001078443">
    <property type="component" value="Unassembled WGS sequence"/>
</dbReference>
<feature type="transmembrane region" description="Helical" evidence="3">
    <location>
        <begin position="39"/>
        <end position="55"/>
    </location>
</feature>
<keyword evidence="6" id="KW-1185">Reference proteome</keyword>
<feature type="transmembrane region" description="Helical" evidence="3">
    <location>
        <begin position="192"/>
        <end position="214"/>
    </location>
</feature>
<keyword evidence="5" id="KW-0547">Nucleotide-binding</keyword>
<evidence type="ECO:0000313" key="5">
    <source>
        <dbReference type="EMBL" id="MCY6482830.1"/>
    </source>
</evidence>
<sequence>MQNWNFFGQLVIAALEAGAILLIYLKIIQKEHYLKNNKLDVALFILIFTVFSTLAKMCFPMGYHSIVIIVLTIMVLSTLTYTNMVTSSVAVLICFIYIAILEIGSYLILSIFLGENVIHLLKIPEIGIRINLQIGVVKLLVVFFLYKFKKIFLKLESKELDENVKAYLTLGIFVVLFCLFSINIVISYKVNILIYQILIFISLMVFVIIGVVDYKKRLELLQIKNQFKLIEGYADNLEEIIDIIRKEKHDFANHINTIYAMCVLNKPDVLDRIKEYLNKATNNLEHSYRFFPTGIDYVDGLIAIKSNFAFENNIYLDVDFQTSLDFALVNNSDLVAIMSNILDNAFQTFSTIGNIDKKTVSVYGYIKNEKYYLSISNNGPMISKGIANKIFKRGFSTKSINKNNYGLGLYIVEHLVRKNDGKIFVSSSKQETEFLIEFKLKKILSKEIS</sequence>
<feature type="transmembrane region" description="Helical" evidence="3">
    <location>
        <begin position="89"/>
        <end position="114"/>
    </location>
</feature>